<keyword evidence="1" id="KW-0805">Transcription regulation</keyword>
<dbReference type="PROSITE" id="PS01124">
    <property type="entry name" value="HTH_ARAC_FAMILY_2"/>
    <property type="match status" value="1"/>
</dbReference>
<comment type="caution">
    <text evidence="4">The sequence shown here is derived from an EMBL/GenBank/DDBJ whole genome shotgun (WGS) entry which is preliminary data.</text>
</comment>
<keyword evidence="5" id="KW-1185">Reference proteome</keyword>
<reference evidence="4" key="2">
    <citation type="submission" date="2020-09" db="EMBL/GenBank/DDBJ databases">
        <authorList>
            <person name="Sun Q."/>
            <person name="Ohkuma M."/>
        </authorList>
    </citation>
    <scope>NUCLEOTIDE SEQUENCE</scope>
    <source>
        <strain evidence="4">JCM 4490</strain>
    </source>
</reference>
<accession>A0A918JB79</accession>
<dbReference type="EMBL" id="BMUE01000015">
    <property type="protein sequence ID" value="GGW71983.1"/>
    <property type="molecule type" value="Genomic_DNA"/>
</dbReference>
<dbReference type="GO" id="GO:0003700">
    <property type="term" value="F:DNA-binding transcription factor activity"/>
    <property type="evidence" value="ECO:0007669"/>
    <property type="project" value="InterPro"/>
</dbReference>
<dbReference type="Pfam" id="PF12833">
    <property type="entry name" value="HTH_18"/>
    <property type="match status" value="1"/>
</dbReference>
<protein>
    <submittedName>
        <fullName evidence="4">Transcriptional regulator, AraC family protein</fullName>
    </submittedName>
</protein>
<sequence>MDTTPAHSPTPARPAPQWHGAASASAGLLAFSGRIGGAAPHAHAAVQVLLLASGGVTLVDPAGHAQEARSAIIPAGVPHELRASVDAGGLVAYLDPAGPAGRAADALLRATGLDPATARAWRAAAQALPGVRTVDELVGVLHTPPAPLGTLPEPLRQALALAPRLIDGPLLLGELAGRVGLSASRLGHLFAEHLRLPYPAWRRWARLLHALESVQSGASLTTAAHAAGFTDSAHLTRACRAMFGIPPSEALAATGLPPTRPAPAAR</sequence>
<evidence type="ECO:0000256" key="1">
    <source>
        <dbReference type="ARBA" id="ARBA00023015"/>
    </source>
</evidence>
<feature type="domain" description="HTH araC/xylS-type" evidence="3">
    <location>
        <begin position="156"/>
        <end position="253"/>
    </location>
</feature>
<evidence type="ECO:0000313" key="5">
    <source>
        <dbReference type="Proteomes" id="UP000620224"/>
    </source>
</evidence>
<organism evidence="4 5">
    <name type="scientific">Streptomyces lucensis JCM 4490</name>
    <dbReference type="NCBI Taxonomy" id="1306176"/>
    <lineage>
        <taxon>Bacteria</taxon>
        <taxon>Bacillati</taxon>
        <taxon>Actinomycetota</taxon>
        <taxon>Actinomycetes</taxon>
        <taxon>Kitasatosporales</taxon>
        <taxon>Streptomycetaceae</taxon>
        <taxon>Streptomyces</taxon>
    </lineage>
</organism>
<evidence type="ECO:0000259" key="3">
    <source>
        <dbReference type="PROSITE" id="PS01124"/>
    </source>
</evidence>
<dbReference type="InterPro" id="IPR018060">
    <property type="entry name" value="HTH_AraC"/>
</dbReference>
<dbReference type="AlphaFoldDB" id="A0A918JB79"/>
<dbReference type="Gene3D" id="1.10.10.60">
    <property type="entry name" value="Homeodomain-like"/>
    <property type="match status" value="1"/>
</dbReference>
<dbReference type="PANTHER" id="PTHR11019">
    <property type="entry name" value="HTH-TYPE TRANSCRIPTIONAL REGULATOR NIMR"/>
    <property type="match status" value="1"/>
</dbReference>
<reference evidence="4" key="1">
    <citation type="journal article" date="2014" name="Int. J. Syst. Evol. Microbiol.">
        <title>Complete genome sequence of Corynebacterium casei LMG S-19264T (=DSM 44701T), isolated from a smear-ripened cheese.</title>
        <authorList>
            <consortium name="US DOE Joint Genome Institute (JGI-PGF)"/>
            <person name="Walter F."/>
            <person name="Albersmeier A."/>
            <person name="Kalinowski J."/>
            <person name="Ruckert C."/>
        </authorList>
    </citation>
    <scope>NUCLEOTIDE SEQUENCE</scope>
    <source>
        <strain evidence="4">JCM 4490</strain>
    </source>
</reference>
<dbReference type="SMART" id="SM00342">
    <property type="entry name" value="HTH_ARAC"/>
    <property type="match status" value="1"/>
</dbReference>
<dbReference type="InterPro" id="IPR009057">
    <property type="entry name" value="Homeodomain-like_sf"/>
</dbReference>
<keyword evidence="2" id="KW-0804">Transcription</keyword>
<dbReference type="SUPFAM" id="SSF46689">
    <property type="entry name" value="Homeodomain-like"/>
    <property type="match status" value="1"/>
</dbReference>
<dbReference type="Proteomes" id="UP000620224">
    <property type="component" value="Unassembled WGS sequence"/>
</dbReference>
<name>A0A918JB79_9ACTN</name>
<evidence type="ECO:0000313" key="4">
    <source>
        <dbReference type="EMBL" id="GGW71983.1"/>
    </source>
</evidence>
<evidence type="ECO:0000256" key="2">
    <source>
        <dbReference type="ARBA" id="ARBA00023163"/>
    </source>
</evidence>
<proteinExistence type="predicted"/>
<dbReference type="GO" id="GO:0043565">
    <property type="term" value="F:sequence-specific DNA binding"/>
    <property type="evidence" value="ECO:0007669"/>
    <property type="project" value="InterPro"/>
</dbReference>
<dbReference type="RefSeq" id="WP_190018207.1">
    <property type="nucleotide sequence ID" value="NZ_BMUE01000015.1"/>
</dbReference>
<gene>
    <name evidence="4" type="ORF">GCM10010503_56710</name>
</gene>
<dbReference type="PANTHER" id="PTHR11019:SF159">
    <property type="entry name" value="TRANSCRIPTIONAL REGULATOR-RELATED"/>
    <property type="match status" value="1"/>
</dbReference>